<organism evidence="2 3">
    <name type="scientific">Rubrivirga litoralis</name>
    <dbReference type="NCBI Taxonomy" id="3075598"/>
    <lineage>
        <taxon>Bacteria</taxon>
        <taxon>Pseudomonadati</taxon>
        <taxon>Rhodothermota</taxon>
        <taxon>Rhodothermia</taxon>
        <taxon>Rhodothermales</taxon>
        <taxon>Rubricoccaceae</taxon>
        <taxon>Rubrivirga</taxon>
    </lineage>
</organism>
<gene>
    <name evidence="2" type="ORF">RM540_01235</name>
</gene>
<evidence type="ECO:0000313" key="3">
    <source>
        <dbReference type="Proteomes" id="UP001267426"/>
    </source>
</evidence>
<feature type="signal peptide" evidence="1">
    <location>
        <begin position="1"/>
        <end position="27"/>
    </location>
</feature>
<evidence type="ECO:0008006" key="4">
    <source>
        <dbReference type="Google" id="ProtNLM"/>
    </source>
</evidence>
<dbReference type="Proteomes" id="UP001267426">
    <property type="component" value="Unassembled WGS sequence"/>
</dbReference>
<feature type="chain" id="PRO_5046589729" description="Lipoprotein" evidence="1">
    <location>
        <begin position="28"/>
        <end position="305"/>
    </location>
</feature>
<sequence>MSPILPPRPLALVAALALAACSAPPQAEAPAVPEVAGLSSDQVLYLDELGIPVVVPGATGAFRLGGLEVERRAGSVRYALDYRRDDGACFEVSGDTGGMRLPDYPLVSQEAIARGLPGRPTVRVFEAADDPGATSAQVWGVQTVVSEPIALDGVGVLFLSDTADGCRPVSLVEAVEVVSALELLPRVPGGASGGGSAAAGGDTYRPAPDVLDGYNAASTPEAAAEAIARRYETDAVEVEVVEVYDGEAVVLVTAYDLRDDSVRDERLRLLYRDNGVGTWELVDAGRQVRCQARRGHADWGSPPCS</sequence>
<keyword evidence="3" id="KW-1185">Reference proteome</keyword>
<keyword evidence="1" id="KW-0732">Signal</keyword>
<evidence type="ECO:0000313" key="2">
    <source>
        <dbReference type="EMBL" id="MDT0630357.1"/>
    </source>
</evidence>
<evidence type="ECO:0000256" key="1">
    <source>
        <dbReference type="SAM" id="SignalP"/>
    </source>
</evidence>
<name>A0ABU3BM39_9BACT</name>
<dbReference type="RefSeq" id="WP_311661404.1">
    <property type="nucleotide sequence ID" value="NZ_JAVRHT010000001.1"/>
</dbReference>
<proteinExistence type="predicted"/>
<dbReference type="EMBL" id="JAVRHT010000001">
    <property type="protein sequence ID" value="MDT0630357.1"/>
    <property type="molecule type" value="Genomic_DNA"/>
</dbReference>
<accession>A0ABU3BM39</accession>
<protein>
    <recommendedName>
        <fullName evidence="4">Lipoprotein</fullName>
    </recommendedName>
</protein>
<comment type="caution">
    <text evidence="2">The sequence shown here is derived from an EMBL/GenBank/DDBJ whole genome shotgun (WGS) entry which is preliminary data.</text>
</comment>
<reference evidence="2 3" key="1">
    <citation type="submission" date="2023-09" db="EMBL/GenBank/DDBJ databases">
        <authorList>
            <person name="Rey-Velasco X."/>
        </authorList>
    </citation>
    <scope>NUCLEOTIDE SEQUENCE [LARGE SCALE GENOMIC DNA]</scope>
    <source>
        <strain evidence="2 3">F394</strain>
    </source>
</reference>